<dbReference type="NCBIfam" id="TIGR00711">
    <property type="entry name" value="efflux_EmrB"/>
    <property type="match status" value="1"/>
</dbReference>
<keyword evidence="3" id="KW-1003">Cell membrane</keyword>
<dbReference type="GO" id="GO:0022857">
    <property type="term" value="F:transmembrane transporter activity"/>
    <property type="evidence" value="ECO:0007669"/>
    <property type="project" value="InterPro"/>
</dbReference>
<keyword evidence="12" id="KW-1185">Reference proteome</keyword>
<evidence type="ECO:0000256" key="4">
    <source>
        <dbReference type="ARBA" id="ARBA00022692"/>
    </source>
</evidence>
<feature type="transmembrane region" description="Helical" evidence="9">
    <location>
        <begin position="363"/>
        <end position="385"/>
    </location>
</feature>
<feature type="transmembrane region" description="Helical" evidence="9">
    <location>
        <begin position="139"/>
        <end position="158"/>
    </location>
</feature>
<gene>
    <name evidence="11" type="ORF">SSEG_10112</name>
</gene>
<dbReference type="Gene3D" id="1.20.1720.10">
    <property type="entry name" value="Multidrug resistance protein D"/>
    <property type="match status" value="1"/>
</dbReference>
<dbReference type="Gene3D" id="1.20.1250.20">
    <property type="entry name" value="MFS general substrate transporter like domains"/>
    <property type="match status" value="1"/>
</dbReference>
<feature type="transmembrane region" description="Helical" evidence="9">
    <location>
        <begin position="170"/>
        <end position="188"/>
    </location>
</feature>
<dbReference type="PROSITE" id="PS50850">
    <property type="entry name" value="MFS"/>
    <property type="match status" value="1"/>
</dbReference>
<dbReference type="InterPro" id="IPR036259">
    <property type="entry name" value="MFS_trans_sf"/>
</dbReference>
<keyword evidence="7" id="KW-0046">Antibiotic resistance</keyword>
<evidence type="ECO:0000256" key="6">
    <source>
        <dbReference type="ARBA" id="ARBA00023136"/>
    </source>
</evidence>
<feature type="transmembrane region" description="Helical" evidence="9">
    <location>
        <begin position="232"/>
        <end position="249"/>
    </location>
</feature>
<dbReference type="AlphaFoldDB" id="B5I670"/>
<dbReference type="GO" id="GO:0005886">
    <property type="term" value="C:plasma membrane"/>
    <property type="evidence" value="ECO:0007669"/>
    <property type="project" value="UniProtKB-SubCell"/>
</dbReference>
<dbReference type="eggNOG" id="COG0477">
    <property type="taxonomic scope" value="Bacteria"/>
</dbReference>
<feature type="domain" description="Major facilitator superfamily (MFS) profile" evidence="10">
    <location>
        <begin position="16"/>
        <end position="461"/>
    </location>
</feature>
<feature type="transmembrane region" description="Helical" evidence="9">
    <location>
        <begin position="333"/>
        <end position="351"/>
    </location>
</feature>
<dbReference type="EMBL" id="CM000951">
    <property type="protein sequence ID" value="EDY60575.2"/>
    <property type="molecule type" value="Genomic_DNA"/>
</dbReference>
<feature type="transmembrane region" description="Helical" evidence="9">
    <location>
        <begin position="200"/>
        <end position="220"/>
    </location>
</feature>
<evidence type="ECO:0000313" key="12">
    <source>
        <dbReference type="Proteomes" id="UP000002785"/>
    </source>
</evidence>
<feature type="transmembrane region" description="Helical" evidence="9">
    <location>
        <begin position="270"/>
        <end position="293"/>
    </location>
</feature>
<dbReference type="InterPro" id="IPR011701">
    <property type="entry name" value="MFS"/>
</dbReference>
<keyword evidence="6 9" id="KW-0472">Membrane</keyword>
<evidence type="ECO:0000313" key="11">
    <source>
        <dbReference type="EMBL" id="EDY60575.2"/>
    </source>
</evidence>
<evidence type="ECO:0000256" key="9">
    <source>
        <dbReference type="SAM" id="Phobius"/>
    </source>
</evidence>
<feature type="transmembrane region" description="Helical" evidence="9">
    <location>
        <begin position="51"/>
        <end position="71"/>
    </location>
</feature>
<dbReference type="OrthoDB" id="7375466at2"/>
<keyword evidence="4 9" id="KW-0812">Transmembrane</keyword>
<dbReference type="RefSeq" id="WP_007379532.1">
    <property type="nucleotide sequence ID" value="NZ_CM000951.1"/>
</dbReference>
<sequence length="482" mass="49461">MTLAPPHKAPASLPWVLLLTAVAALVVALDQLVVATALRTIHHDLGASMTSLEWTVNAFSLSFAALMIPGAELGDRIGRKRTYILGLVVFALASAACALAPNIGLLIAARVLQGAGGAMISPAALALLTAAAPPHKRGAVMGIYAAVMGLAVVGGPLVGGAVTQGLAWQWIFWINVPVIVAVIPFAAVKLTEMNGKPVAVDYLGILLVAASMFGLVWALVRSGPAGWGSGEVLGSLVGGLVLLAAFVGWERRATEPMLPMSLFRVPAFAAGNLSTLLLTASLFSTVFFLAQYLQISLGYSPLGAGIRFLPWTVPLFFVAPLAGRLQDRIGPRWLISSGLFLQGAGLVWLGVNAHHHDSYGSSVAALIISGIGTSMAMPAQQSAVMTSVPPQSMGKAGGTFSTVRQLGGALGIAVLAAVFAAHGSDRSPEQFADGFSAAIITSAVLAFVGAASGILAPGRTPAARRAAQHPAAQTAQEELGVR</sequence>
<evidence type="ECO:0000256" key="7">
    <source>
        <dbReference type="ARBA" id="ARBA00023251"/>
    </source>
</evidence>
<dbReference type="CDD" id="cd17321">
    <property type="entry name" value="MFS_MMR_MDR_like"/>
    <property type="match status" value="1"/>
</dbReference>
<feature type="transmembrane region" description="Helical" evidence="9">
    <location>
        <begin position="299"/>
        <end position="321"/>
    </location>
</feature>
<evidence type="ECO:0000256" key="8">
    <source>
        <dbReference type="SAM" id="MobiDB-lite"/>
    </source>
</evidence>
<feature type="transmembrane region" description="Helical" evidence="9">
    <location>
        <begin position="406"/>
        <end position="423"/>
    </location>
</feature>
<dbReference type="PANTHER" id="PTHR42718">
    <property type="entry name" value="MAJOR FACILITATOR SUPERFAMILY MULTIDRUG TRANSPORTER MFSC"/>
    <property type="match status" value="1"/>
</dbReference>
<reference evidence="11" key="1">
    <citation type="submission" date="2009-10" db="EMBL/GenBank/DDBJ databases">
        <title>The genome sequence of Streptomyces sviceus strain ATCC 29083.</title>
        <authorList>
            <consortium name="The Broad Institute Genome Sequencing Platform"/>
            <consortium name="Broad Institute Microbial Sequencing Center"/>
            <person name="Fischbach M."/>
            <person name="Godfrey P."/>
            <person name="Ward D."/>
            <person name="Young S."/>
            <person name="Zeng Q."/>
            <person name="Koehrsen M."/>
            <person name="Alvarado L."/>
            <person name="Berlin A.M."/>
            <person name="Bochicchio J."/>
            <person name="Borenstein D."/>
            <person name="Chapman S.B."/>
            <person name="Chen Z."/>
            <person name="Engels R."/>
            <person name="Freedman E."/>
            <person name="Gellesch M."/>
            <person name="Goldberg J."/>
            <person name="Griggs A."/>
            <person name="Gujja S."/>
            <person name="Heilman E.R."/>
            <person name="Heiman D.I."/>
            <person name="Hepburn T.A."/>
            <person name="Howarth C."/>
            <person name="Jen D."/>
            <person name="Larson L."/>
            <person name="Lewis B."/>
            <person name="Mehta T."/>
            <person name="Park D."/>
            <person name="Pearson M."/>
            <person name="Richards J."/>
            <person name="Roberts A."/>
            <person name="Saif S."/>
            <person name="Shea T.D."/>
            <person name="Shenoy N."/>
            <person name="Sisk P."/>
            <person name="Stolte C."/>
            <person name="Sykes S.N."/>
            <person name="Thomson T."/>
            <person name="Walk T."/>
            <person name="White J."/>
            <person name="Yandava C."/>
            <person name="Straight P."/>
            <person name="Clardy J."/>
            <person name="Hung D."/>
            <person name="Kolter R."/>
            <person name="Mekalanos J."/>
            <person name="Walker S."/>
            <person name="Walsh C.T."/>
            <person name="Wieland-Brown L.C."/>
            <person name="Haas B."/>
            <person name="Nusbaum C."/>
            <person name="Birren B."/>
        </authorList>
    </citation>
    <scope>NUCLEOTIDE SEQUENCE [LARGE SCALE GENOMIC DNA]</scope>
    <source>
        <strain evidence="11">ATCC 29083</strain>
    </source>
</reference>
<dbReference type="SUPFAM" id="SSF103473">
    <property type="entry name" value="MFS general substrate transporter"/>
    <property type="match status" value="1"/>
</dbReference>
<organism evidence="11 12">
    <name type="scientific">Streptomyces sviceus (strain ATCC 29083 / DSM 924 / JCM 4929 / NBRC 13980 / NCIMB 11184 / NRRL 5439 / UC 5370)</name>
    <dbReference type="NCBI Taxonomy" id="463191"/>
    <lineage>
        <taxon>Bacteria</taxon>
        <taxon>Bacillati</taxon>
        <taxon>Actinomycetota</taxon>
        <taxon>Actinomycetes</taxon>
        <taxon>Kitasatosporales</taxon>
        <taxon>Streptomycetaceae</taxon>
        <taxon>Streptomyces</taxon>
    </lineage>
</organism>
<evidence type="ECO:0000256" key="5">
    <source>
        <dbReference type="ARBA" id="ARBA00022989"/>
    </source>
</evidence>
<dbReference type="Proteomes" id="UP000002785">
    <property type="component" value="Chromosome"/>
</dbReference>
<evidence type="ECO:0000256" key="2">
    <source>
        <dbReference type="ARBA" id="ARBA00022448"/>
    </source>
</evidence>
<dbReference type="InterPro" id="IPR004638">
    <property type="entry name" value="EmrB-like"/>
</dbReference>
<accession>B5I670</accession>
<dbReference type="HOGENOM" id="CLU_000960_28_2_11"/>
<evidence type="ECO:0000256" key="3">
    <source>
        <dbReference type="ARBA" id="ARBA00022475"/>
    </source>
</evidence>
<dbReference type="GO" id="GO:0046677">
    <property type="term" value="P:response to antibiotic"/>
    <property type="evidence" value="ECO:0007669"/>
    <property type="project" value="UniProtKB-KW"/>
</dbReference>
<feature type="region of interest" description="Disordered" evidence="8">
    <location>
        <begin position="462"/>
        <end position="482"/>
    </location>
</feature>
<protein>
    <submittedName>
        <fullName evidence="11">Transmembrane efflux transmembrane protein</fullName>
    </submittedName>
</protein>
<name>B5I670_STRX2</name>
<dbReference type="InterPro" id="IPR020846">
    <property type="entry name" value="MFS_dom"/>
</dbReference>
<feature type="compositionally biased region" description="Low complexity" evidence="8">
    <location>
        <begin position="462"/>
        <end position="476"/>
    </location>
</feature>
<feature type="transmembrane region" description="Helical" evidence="9">
    <location>
        <begin position="435"/>
        <end position="456"/>
    </location>
</feature>
<comment type="subcellular location">
    <subcellularLocation>
        <location evidence="1">Cell membrane</location>
        <topology evidence="1">Multi-pass membrane protein</topology>
    </subcellularLocation>
</comment>
<evidence type="ECO:0000259" key="10">
    <source>
        <dbReference type="PROSITE" id="PS50850"/>
    </source>
</evidence>
<feature type="transmembrane region" description="Helical" evidence="9">
    <location>
        <begin position="83"/>
        <end position="108"/>
    </location>
</feature>
<proteinExistence type="predicted"/>
<dbReference type="PANTHER" id="PTHR42718:SF42">
    <property type="entry name" value="EXPORT PROTEIN"/>
    <property type="match status" value="1"/>
</dbReference>
<evidence type="ECO:0000256" key="1">
    <source>
        <dbReference type="ARBA" id="ARBA00004651"/>
    </source>
</evidence>
<keyword evidence="2" id="KW-0813">Transport</keyword>
<keyword evidence="5 9" id="KW-1133">Transmembrane helix</keyword>
<dbReference type="Pfam" id="PF07690">
    <property type="entry name" value="MFS_1"/>
    <property type="match status" value="1"/>
</dbReference>